<evidence type="ECO:0008006" key="3">
    <source>
        <dbReference type="Google" id="ProtNLM"/>
    </source>
</evidence>
<dbReference type="EMBL" id="FMXM01000002">
    <property type="protein sequence ID" value="SDA39256.1"/>
    <property type="molecule type" value="Genomic_DNA"/>
</dbReference>
<evidence type="ECO:0000313" key="2">
    <source>
        <dbReference type="Proteomes" id="UP000198588"/>
    </source>
</evidence>
<dbReference type="Pfam" id="PF11985">
    <property type="entry name" value="Phage_Mu_Gp27"/>
    <property type="match status" value="1"/>
</dbReference>
<dbReference type="STRING" id="1165689.SAMN02927914_00129"/>
<dbReference type="AlphaFoldDB" id="A0A1G5V1K3"/>
<name>A0A1G5V1K3_9HYPH</name>
<dbReference type="RefSeq" id="WP_091574710.1">
    <property type="nucleotide sequence ID" value="NZ_FMXM01000002.1"/>
</dbReference>
<dbReference type="InterPro" id="IPR021874">
    <property type="entry name" value="Phage_Mu_Gp27"/>
</dbReference>
<gene>
    <name evidence="1" type="ORF">SAMN02927914_00129</name>
</gene>
<protein>
    <recommendedName>
        <fullName evidence="3">DUF3486 family protein</fullName>
    </recommendedName>
</protein>
<sequence>MARKGRGQLSAIERLPEECGPIITWAATALQDRDRTQTDIYEEFFLKMQALQAEHKGELEFVIPSFSAFNRYSIKLAMMTRRLEETREIAATISKRFDAQSSDDLTLIAAEAIKTLVFELLTDAGESGLAPVGAMQLATALKMATQAQSVSNDRRVKVAKEFKADVEKAVDTVAKAKGMSADTAEAIKSQILGVRSDR</sequence>
<proteinExistence type="predicted"/>
<dbReference type="OrthoDB" id="7594814at2"/>
<organism evidence="1 2">
    <name type="scientific">Mesorhizobium qingshengii</name>
    <dbReference type="NCBI Taxonomy" id="1165689"/>
    <lineage>
        <taxon>Bacteria</taxon>
        <taxon>Pseudomonadati</taxon>
        <taxon>Pseudomonadota</taxon>
        <taxon>Alphaproteobacteria</taxon>
        <taxon>Hyphomicrobiales</taxon>
        <taxon>Phyllobacteriaceae</taxon>
        <taxon>Mesorhizobium</taxon>
    </lineage>
</organism>
<reference evidence="1 2" key="1">
    <citation type="submission" date="2016-10" db="EMBL/GenBank/DDBJ databases">
        <authorList>
            <person name="de Groot N.N."/>
        </authorList>
    </citation>
    <scope>NUCLEOTIDE SEQUENCE [LARGE SCALE GENOMIC DNA]</scope>
    <source>
        <strain evidence="1 2">CGMCC 1.12097</strain>
    </source>
</reference>
<accession>A0A1G5V1K3</accession>
<evidence type="ECO:0000313" key="1">
    <source>
        <dbReference type="EMBL" id="SDA39256.1"/>
    </source>
</evidence>
<dbReference type="Proteomes" id="UP000198588">
    <property type="component" value="Unassembled WGS sequence"/>
</dbReference>